<dbReference type="PROSITE" id="PS51462">
    <property type="entry name" value="NUDIX"/>
    <property type="match status" value="1"/>
</dbReference>
<evidence type="ECO:0000259" key="1">
    <source>
        <dbReference type="PROSITE" id="PS51462"/>
    </source>
</evidence>
<proteinExistence type="predicted"/>
<organism evidence="2">
    <name type="scientific">viral metagenome</name>
    <dbReference type="NCBI Taxonomy" id="1070528"/>
    <lineage>
        <taxon>unclassified sequences</taxon>
        <taxon>metagenomes</taxon>
        <taxon>organismal metagenomes</taxon>
    </lineage>
</organism>
<sequence>MSRGPAGIIFVRENFSKVEFLLGRERRWRLTPAIDGTYRSCYSKFVYTHAFGKYEPDDDASVEDTAIREAKEEHPGLITPEIEHIIRNHGQFPNIVSLKRLNWKVDDRNKSQHGWFIVFDITNGPQLGHASSKDCPLPSMRWYPTHLLPNPLNYPAYTIIEDILKSCVVK</sequence>
<dbReference type="AlphaFoldDB" id="A0A6C0KBQ3"/>
<dbReference type="SUPFAM" id="SSF55811">
    <property type="entry name" value="Nudix"/>
    <property type="match status" value="1"/>
</dbReference>
<dbReference type="InterPro" id="IPR015797">
    <property type="entry name" value="NUDIX_hydrolase-like_dom_sf"/>
</dbReference>
<reference evidence="2" key="1">
    <citation type="journal article" date="2020" name="Nature">
        <title>Giant virus diversity and host interactions through global metagenomics.</title>
        <authorList>
            <person name="Schulz F."/>
            <person name="Roux S."/>
            <person name="Paez-Espino D."/>
            <person name="Jungbluth S."/>
            <person name="Walsh D.A."/>
            <person name="Denef V.J."/>
            <person name="McMahon K.D."/>
            <person name="Konstantinidis K.T."/>
            <person name="Eloe-Fadrosh E.A."/>
            <person name="Kyrpides N.C."/>
            <person name="Woyke T."/>
        </authorList>
    </citation>
    <scope>NUCLEOTIDE SEQUENCE</scope>
    <source>
        <strain evidence="2">GVMAG-S-1102113-118</strain>
    </source>
</reference>
<accession>A0A6C0KBQ3</accession>
<dbReference type="InterPro" id="IPR000086">
    <property type="entry name" value="NUDIX_hydrolase_dom"/>
</dbReference>
<dbReference type="EMBL" id="MN740841">
    <property type="protein sequence ID" value="QHU14506.1"/>
    <property type="molecule type" value="Genomic_DNA"/>
</dbReference>
<evidence type="ECO:0000313" key="2">
    <source>
        <dbReference type="EMBL" id="QHU14506.1"/>
    </source>
</evidence>
<feature type="domain" description="Nudix hydrolase" evidence="1">
    <location>
        <begin position="1"/>
        <end position="165"/>
    </location>
</feature>
<protein>
    <recommendedName>
        <fullName evidence="1">Nudix hydrolase domain-containing protein</fullName>
    </recommendedName>
</protein>
<name>A0A6C0KBQ3_9ZZZZ</name>